<sequence>MKNRNIKHSDNWATPKELYNELDKEFNFDFDPCPLNSSVDGLDEDLSWGKSNFVNPPYSLKLKTDFVKRAVKEKHKGNTCILLLPVSTSTKLFHEDILPNADDIRFLKGRVKFIGTNTKGVLVSNKCGMHDTMVVIFKGKRK</sequence>
<evidence type="ECO:0000313" key="2">
    <source>
        <dbReference type="Proteomes" id="UP000242360"/>
    </source>
</evidence>
<protein>
    <submittedName>
        <fullName evidence="1">DNA N-6-adenine-methyltransferase</fullName>
    </submittedName>
</protein>
<name>A0A060BRV8_9CAUD</name>
<proteinExistence type="predicted"/>
<organism evidence="1 2">
    <name type="scientific">Lauvirus lau218</name>
    <dbReference type="NCBI Taxonomy" id="1465639"/>
    <lineage>
        <taxon>Viruses</taxon>
        <taxon>Duplodnaviria</taxon>
        <taxon>Heunggongvirae</taxon>
        <taxon>Uroviricota</taxon>
        <taxon>Caudoviricetes</taxon>
        <taxon>Autographivirales</taxon>
        <taxon>Lauvirus</taxon>
    </lineage>
</organism>
<keyword evidence="1" id="KW-0489">Methyltransferase</keyword>
<dbReference type="EMBL" id="KJ183192">
    <property type="protein sequence ID" value="AIA83183.1"/>
    <property type="molecule type" value="Genomic_DNA"/>
</dbReference>
<accession>A0A060BRV8</accession>
<dbReference type="GO" id="GO:0003677">
    <property type="term" value="F:DNA binding"/>
    <property type="evidence" value="ECO:0007669"/>
    <property type="project" value="InterPro"/>
</dbReference>
<reference evidence="1 2" key="1">
    <citation type="submission" date="2014-01" db="EMBL/GenBank/DDBJ databases">
        <title>Sulfur oxidation genes in diverse deep-sea viruses.</title>
        <authorList>
            <person name="Anantharaman K."/>
            <person name="Duhaime M.B."/>
            <person name="Breier J.A."/>
            <person name="Toner B.M."/>
            <person name="Dick G.J."/>
        </authorList>
    </citation>
    <scope>NUCLEOTIDE SEQUENCE [LARGE SCALE GENOMIC DNA]</scope>
    <source>
        <strain evidence="1 2">KiloMoana</strain>
    </source>
</reference>
<dbReference type="Pfam" id="PF05869">
    <property type="entry name" value="Dam"/>
    <property type="match status" value="1"/>
</dbReference>
<dbReference type="InterPro" id="IPR008593">
    <property type="entry name" value="Dam_MeTrfase"/>
</dbReference>
<dbReference type="Proteomes" id="UP000242360">
    <property type="component" value="Segment"/>
</dbReference>
<evidence type="ECO:0000313" key="1">
    <source>
        <dbReference type="EMBL" id="AIA83183.1"/>
    </source>
</evidence>
<dbReference type="GO" id="GO:0009307">
    <property type="term" value="P:DNA restriction-modification system"/>
    <property type="evidence" value="ECO:0007669"/>
    <property type="project" value="InterPro"/>
</dbReference>
<dbReference type="GO" id="GO:0009007">
    <property type="term" value="F:site-specific DNA-methyltransferase (adenine-specific) activity"/>
    <property type="evidence" value="ECO:0007669"/>
    <property type="project" value="InterPro"/>
</dbReference>
<keyword evidence="1" id="KW-0808">Transferase</keyword>
<dbReference type="GO" id="GO:0032259">
    <property type="term" value="P:methylation"/>
    <property type="evidence" value="ECO:0007669"/>
    <property type="project" value="UniProtKB-KW"/>
</dbReference>